<protein>
    <recommendedName>
        <fullName evidence="9">Centrosomal protein ATPase</fullName>
    </recommendedName>
</protein>
<evidence type="ECO:0000256" key="2">
    <source>
        <dbReference type="ARBA" id="ARBA00022491"/>
    </source>
</evidence>
<evidence type="ECO:0008006" key="9">
    <source>
        <dbReference type="Google" id="ProtNLM"/>
    </source>
</evidence>
<evidence type="ECO:0000256" key="6">
    <source>
        <dbReference type="SAM" id="MobiDB-lite"/>
    </source>
</evidence>
<dbReference type="PANTHER" id="PTHR21964">
    <property type="entry name" value="BREAST CANCER METASTASIS-SUPPRESSOR 1"/>
    <property type="match status" value="1"/>
</dbReference>
<keyword evidence="5" id="KW-0539">Nucleus</keyword>
<name>A0A0F7S9X0_9BASI</name>
<feature type="compositionally biased region" description="Low complexity" evidence="6">
    <location>
        <begin position="198"/>
        <end position="222"/>
    </location>
</feature>
<keyword evidence="3" id="KW-0805">Transcription regulation</keyword>
<feature type="compositionally biased region" description="Pro residues" evidence="6">
    <location>
        <begin position="88"/>
        <end position="97"/>
    </location>
</feature>
<gene>
    <name evidence="7" type="primary">SSCI50420.1</name>
</gene>
<reference evidence="8" key="1">
    <citation type="submission" date="2014-06" db="EMBL/GenBank/DDBJ databases">
        <authorList>
            <person name="Berkman P.J."/>
        </authorList>
    </citation>
    <scope>NUCLEOTIDE SEQUENCE [LARGE SCALE GENOMIC DNA]</scope>
</reference>
<feature type="region of interest" description="Disordered" evidence="6">
    <location>
        <begin position="253"/>
        <end position="278"/>
    </location>
</feature>
<keyword evidence="4" id="KW-0804">Transcription</keyword>
<dbReference type="GO" id="GO:0005654">
    <property type="term" value="C:nucleoplasm"/>
    <property type="evidence" value="ECO:0007669"/>
    <property type="project" value="UniProtKB-ARBA"/>
</dbReference>
<dbReference type="SMART" id="SM01401">
    <property type="entry name" value="Sds3"/>
    <property type="match status" value="1"/>
</dbReference>
<feature type="compositionally biased region" description="Basic residues" evidence="6">
    <location>
        <begin position="411"/>
        <end position="422"/>
    </location>
</feature>
<sequence length="582" mass="61292">MASSLDRQQLGPQMSAPKRHANHPDRYDHPPMPHHLSQDPYQNGPGYPPGPSYPSRVDPGRPPVGMHHHRPPSPPPMSHRDPRAGMDPPGPNAPPLPGMMGMPPDDRYAMPPYHRPSPGPHPPSPSWQNQQLYQGPPPPGASSLPPHLHQPAYNNVPPQHRGSPHMPLPPPHHAAGPPLPPHNVAGGPGSAISESHAKLLASPASASRKSPKPSAAMAKNASTETSVSKRGAAKAEKAAAAAAANASNANSTAVGASQAAHDANAPAATESKKDKKRKEVIDRIHRIHFETIENRESLYQELYHALTSSYATLLSNPARSRHYTLELTRLTLQRDAALRETALLHAHQLESARLAYENEKHKVDEEARLAKRGAREKLLAVVEATKKRLQEEKEGGDVAVDAFFDSAQRPHTTRKLRNKASAKRGAAGGAPNDDDSDAPGSVARGVNGHNGVSALGIASGLQELIALSGFGRDEVGGGGGRLGLSSALDLGGLGLTFGGGGDLLSGAGMGDSSYMGGGGRNLSVIGGANGTIGGVVTRTSPTAGSRWDAGKSLNQLTPAKDFEIESDLINIRKTNGKRARRK</sequence>
<dbReference type="InterPro" id="IPR013907">
    <property type="entry name" value="Sds3"/>
</dbReference>
<evidence type="ECO:0000313" key="8">
    <source>
        <dbReference type="Proteomes" id="UP000242770"/>
    </source>
</evidence>
<dbReference type="GO" id="GO:0010468">
    <property type="term" value="P:regulation of gene expression"/>
    <property type="evidence" value="ECO:0007669"/>
    <property type="project" value="UniProtKB-ARBA"/>
</dbReference>
<proteinExistence type="predicted"/>
<accession>A0A0F7S9X0</accession>
<evidence type="ECO:0000256" key="4">
    <source>
        <dbReference type="ARBA" id="ARBA00023163"/>
    </source>
</evidence>
<dbReference type="EMBL" id="CCFA01002986">
    <property type="protein sequence ID" value="CDW98229.1"/>
    <property type="molecule type" value="Genomic_DNA"/>
</dbReference>
<dbReference type="Pfam" id="PF08598">
    <property type="entry name" value="Sds3"/>
    <property type="match status" value="1"/>
</dbReference>
<dbReference type="Proteomes" id="UP000242770">
    <property type="component" value="Unassembled WGS sequence"/>
</dbReference>
<keyword evidence="2" id="KW-0678">Repressor</keyword>
<feature type="compositionally biased region" description="Basic and acidic residues" evidence="6">
    <location>
        <begin position="22"/>
        <end position="31"/>
    </location>
</feature>
<evidence type="ECO:0000256" key="1">
    <source>
        <dbReference type="ARBA" id="ARBA00004123"/>
    </source>
</evidence>
<comment type="subcellular location">
    <subcellularLocation>
        <location evidence="1">Nucleus</location>
    </subcellularLocation>
</comment>
<feature type="compositionally biased region" description="Pro residues" evidence="6">
    <location>
        <begin position="166"/>
        <end position="181"/>
    </location>
</feature>
<organism evidence="7 8">
    <name type="scientific">Sporisorium scitamineum</name>
    <dbReference type="NCBI Taxonomy" id="49012"/>
    <lineage>
        <taxon>Eukaryota</taxon>
        <taxon>Fungi</taxon>
        <taxon>Dikarya</taxon>
        <taxon>Basidiomycota</taxon>
        <taxon>Ustilaginomycotina</taxon>
        <taxon>Ustilaginomycetes</taxon>
        <taxon>Ustilaginales</taxon>
        <taxon>Ustilaginaceae</taxon>
        <taxon>Sporisorium</taxon>
    </lineage>
</organism>
<feature type="region of interest" description="Disordered" evidence="6">
    <location>
        <begin position="409"/>
        <end position="445"/>
    </location>
</feature>
<feature type="compositionally biased region" description="Polar residues" evidence="6">
    <location>
        <begin position="1"/>
        <end position="12"/>
    </location>
</feature>
<evidence type="ECO:0000256" key="5">
    <source>
        <dbReference type="ARBA" id="ARBA00023242"/>
    </source>
</evidence>
<dbReference type="AlphaFoldDB" id="A0A0F7S9X0"/>
<evidence type="ECO:0000313" key="7">
    <source>
        <dbReference type="EMBL" id="CDW98229.1"/>
    </source>
</evidence>
<feature type="compositionally biased region" description="Pro residues" evidence="6">
    <location>
        <begin position="113"/>
        <end position="125"/>
    </location>
</feature>
<evidence type="ECO:0000256" key="3">
    <source>
        <dbReference type="ARBA" id="ARBA00023015"/>
    </source>
</evidence>
<keyword evidence="8" id="KW-1185">Reference proteome</keyword>
<feature type="region of interest" description="Disordered" evidence="6">
    <location>
        <begin position="1"/>
        <end position="230"/>
    </location>
</feature>